<dbReference type="Gene3D" id="3.80.10.10">
    <property type="entry name" value="Ribonuclease Inhibitor"/>
    <property type="match status" value="3"/>
</dbReference>
<keyword evidence="4" id="KW-0547">Nucleotide-binding</keyword>
<feature type="domain" description="Disease resistance protein At4g27190-like leucine-rich repeats" evidence="9">
    <location>
        <begin position="917"/>
        <end position="1061"/>
    </location>
</feature>
<comment type="similarity">
    <text evidence="1">Belongs to the disease resistance NB-LRR family.</text>
</comment>
<accession>A0A9K3EKT5</accession>
<dbReference type="InterPro" id="IPR036388">
    <property type="entry name" value="WH-like_DNA-bd_sf"/>
</dbReference>
<dbReference type="GO" id="GO:0043531">
    <property type="term" value="F:ADP binding"/>
    <property type="evidence" value="ECO:0007669"/>
    <property type="project" value="InterPro"/>
</dbReference>
<dbReference type="Pfam" id="PF23559">
    <property type="entry name" value="WHD_DRP"/>
    <property type="match status" value="1"/>
</dbReference>
<dbReference type="Pfam" id="PF13855">
    <property type="entry name" value="LRR_8"/>
    <property type="match status" value="1"/>
</dbReference>
<dbReference type="GO" id="GO:0051707">
    <property type="term" value="P:response to other organism"/>
    <property type="evidence" value="ECO:0007669"/>
    <property type="project" value="UniProtKB-ARBA"/>
</dbReference>
<dbReference type="PANTHER" id="PTHR36766">
    <property type="entry name" value="PLANT BROAD-SPECTRUM MILDEW RESISTANCE PROTEIN RPW8"/>
    <property type="match status" value="1"/>
</dbReference>
<dbReference type="EMBL" id="MNCJ02000328">
    <property type="protein sequence ID" value="KAF5775115.1"/>
    <property type="molecule type" value="Genomic_DNA"/>
</dbReference>
<dbReference type="InterPro" id="IPR001611">
    <property type="entry name" value="Leu-rich_rpt"/>
</dbReference>
<keyword evidence="3" id="KW-0677">Repeat</keyword>
<keyword evidence="2" id="KW-0433">Leucine-rich repeat</keyword>
<dbReference type="GO" id="GO:0005524">
    <property type="term" value="F:ATP binding"/>
    <property type="evidence" value="ECO:0007669"/>
    <property type="project" value="UniProtKB-KW"/>
</dbReference>
<protein>
    <submittedName>
        <fullName evidence="12">Virus X resistance protein-like, coiled-coil</fullName>
    </submittedName>
</protein>
<dbReference type="Gene3D" id="1.10.8.430">
    <property type="entry name" value="Helical domain of apoptotic protease-activating factors"/>
    <property type="match status" value="1"/>
</dbReference>
<dbReference type="PRINTS" id="PR00364">
    <property type="entry name" value="DISEASERSIST"/>
</dbReference>
<keyword evidence="13" id="KW-1185">Reference proteome</keyword>
<feature type="domain" description="NB-ARC" evidence="7">
    <location>
        <begin position="247"/>
        <end position="413"/>
    </location>
</feature>
<comment type="caution">
    <text evidence="12">The sequence shown here is derived from an EMBL/GenBank/DDBJ whole genome shotgun (WGS) entry which is preliminary data.</text>
</comment>
<dbReference type="Pfam" id="PF00931">
    <property type="entry name" value="NB-ARC"/>
    <property type="match status" value="2"/>
</dbReference>
<dbReference type="InterPro" id="IPR042197">
    <property type="entry name" value="Apaf_helical"/>
</dbReference>
<gene>
    <name evidence="12" type="ORF">HanXRQr2_Chr13g0608411</name>
</gene>
<keyword evidence="5" id="KW-0611">Plant defense</keyword>
<dbReference type="InterPro" id="IPR032675">
    <property type="entry name" value="LRR_dom_sf"/>
</dbReference>
<dbReference type="InterPro" id="IPR027417">
    <property type="entry name" value="P-loop_NTPase"/>
</dbReference>
<evidence type="ECO:0000259" key="11">
    <source>
        <dbReference type="Pfam" id="PF25019"/>
    </source>
</evidence>
<dbReference type="InterPro" id="IPR057135">
    <property type="entry name" value="At4g27190-like_LRR"/>
</dbReference>
<dbReference type="Gene3D" id="1.10.10.10">
    <property type="entry name" value="Winged helix-like DNA-binding domain superfamily/Winged helix DNA-binding domain"/>
    <property type="match status" value="1"/>
</dbReference>
<evidence type="ECO:0000256" key="5">
    <source>
        <dbReference type="ARBA" id="ARBA00022821"/>
    </source>
</evidence>
<dbReference type="Gramene" id="mRNA:HanXRQr2_Chr13g0608411">
    <property type="protein sequence ID" value="mRNA:HanXRQr2_Chr13g0608411"/>
    <property type="gene ID" value="HanXRQr2_Chr13g0608411"/>
</dbReference>
<reference evidence="12" key="1">
    <citation type="journal article" date="2017" name="Nature">
        <title>The sunflower genome provides insights into oil metabolism, flowering and Asterid evolution.</title>
        <authorList>
            <person name="Badouin H."/>
            <person name="Gouzy J."/>
            <person name="Grassa C.J."/>
            <person name="Murat F."/>
            <person name="Staton S.E."/>
            <person name="Cottret L."/>
            <person name="Lelandais-Briere C."/>
            <person name="Owens G.L."/>
            <person name="Carrere S."/>
            <person name="Mayjonade B."/>
            <person name="Legrand L."/>
            <person name="Gill N."/>
            <person name="Kane N.C."/>
            <person name="Bowers J.E."/>
            <person name="Hubner S."/>
            <person name="Bellec A."/>
            <person name="Berard A."/>
            <person name="Berges H."/>
            <person name="Blanchet N."/>
            <person name="Boniface M.C."/>
            <person name="Brunel D."/>
            <person name="Catrice O."/>
            <person name="Chaidir N."/>
            <person name="Claudel C."/>
            <person name="Donnadieu C."/>
            <person name="Faraut T."/>
            <person name="Fievet G."/>
            <person name="Helmstetter N."/>
            <person name="King M."/>
            <person name="Knapp S.J."/>
            <person name="Lai Z."/>
            <person name="Le Paslier M.C."/>
            <person name="Lippi Y."/>
            <person name="Lorenzon L."/>
            <person name="Mandel J.R."/>
            <person name="Marage G."/>
            <person name="Marchand G."/>
            <person name="Marquand E."/>
            <person name="Bret-Mestries E."/>
            <person name="Morien E."/>
            <person name="Nambeesan S."/>
            <person name="Nguyen T."/>
            <person name="Pegot-Espagnet P."/>
            <person name="Pouilly N."/>
            <person name="Raftis F."/>
            <person name="Sallet E."/>
            <person name="Schiex T."/>
            <person name="Thomas J."/>
            <person name="Vandecasteele C."/>
            <person name="Vares D."/>
            <person name="Vear F."/>
            <person name="Vautrin S."/>
            <person name="Crespi M."/>
            <person name="Mangin B."/>
            <person name="Burke J.M."/>
            <person name="Salse J."/>
            <person name="Munos S."/>
            <person name="Vincourt P."/>
            <person name="Rieseberg L.H."/>
            <person name="Langlade N.B."/>
        </authorList>
    </citation>
    <scope>NUCLEOTIDE SEQUENCE</scope>
    <source>
        <tissue evidence="12">Leaves</tissue>
    </source>
</reference>
<dbReference type="SMART" id="SM00369">
    <property type="entry name" value="LRR_TYP"/>
    <property type="match status" value="2"/>
</dbReference>
<dbReference type="Proteomes" id="UP000215914">
    <property type="component" value="Unassembled WGS sequence"/>
</dbReference>
<dbReference type="InterPro" id="IPR003591">
    <property type="entry name" value="Leu-rich_rpt_typical-subtyp"/>
</dbReference>
<evidence type="ECO:0000313" key="13">
    <source>
        <dbReference type="Proteomes" id="UP000215914"/>
    </source>
</evidence>
<evidence type="ECO:0000256" key="6">
    <source>
        <dbReference type="ARBA" id="ARBA00022840"/>
    </source>
</evidence>
<dbReference type="SUPFAM" id="SSF52058">
    <property type="entry name" value="L domain-like"/>
    <property type="match status" value="2"/>
</dbReference>
<feature type="domain" description="NB-ARC" evidence="7">
    <location>
        <begin position="174"/>
        <end position="246"/>
    </location>
</feature>
<dbReference type="InterPro" id="IPR002182">
    <property type="entry name" value="NB-ARC"/>
</dbReference>
<dbReference type="Pfam" id="PF25019">
    <property type="entry name" value="LRR_R13L1-DRL21"/>
    <property type="match status" value="1"/>
</dbReference>
<evidence type="ECO:0000256" key="1">
    <source>
        <dbReference type="ARBA" id="ARBA00008894"/>
    </source>
</evidence>
<dbReference type="InterPro" id="IPR056789">
    <property type="entry name" value="LRR_R13L1-DRL21"/>
</dbReference>
<reference evidence="12" key="2">
    <citation type="submission" date="2020-06" db="EMBL/GenBank/DDBJ databases">
        <title>Helianthus annuus Genome sequencing and assembly Release 2.</title>
        <authorList>
            <person name="Gouzy J."/>
            <person name="Langlade N."/>
            <person name="Munos S."/>
        </authorList>
    </citation>
    <scope>NUCLEOTIDE SEQUENCE</scope>
    <source>
        <tissue evidence="12">Leaves</tissue>
    </source>
</reference>
<dbReference type="Pfam" id="PF18052">
    <property type="entry name" value="Rx_N"/>
    <property type="match status" value="1"/>
</dbReference>
<organism evidence="12 13">
    <name type="scientific">Helianthus annuus</name>
    <name type="common">Common sunflower</name>
    <dbReference type="NCBI Taxonomy" id="4232"/>
    <lineage>
        <taxon>Eukaryota</taxon>
        <taxon>Viridiplantae</taxon>
        <taxon>Streptophyta</taxon>
        <taxon>Embryophyta</taxon>
        <taxon>Tracheophyta</taxon>
        <taxon>Spermatophyta</taxon>
        <taxon>Magnoliopsida</taxon>
        <taxon>eudicotyledons</taxon>
        <taxon>Gunneridae</taxon>
        <taxon>Pentapetalae</taxon>
        <taxon>asterids</taxon>
        <taxon>campanulids</taxon>
        <taxon>Asterales</taxon>
        <taxon>Asteraceae</taxon>
        <taxon>Asteroideae</taxon>
        <taxon>Heliantheae alliance</taxon>
        <taxon>Heliantheae</taxon>
        <taxon>Helianthus</taxon>
    </lineage>
</organism>
<evidence type="ECO:0000259" key="7">
    <source>
        <dbReference type="Pfam" id="PF00931"/>
    </source>
</evidence>
<evidence type="ECO:0000256" key="3">
    <source>
        <dbReference type="ARBA" id="ARBA00022737"/>
    </source>
</evidence>
<dbReference type="SUPFAM" id="SSF52540">
    <property type="entry name" value="P-loop containing nucleoside triphosphate hydrolases"/>
    <property type="match status" value="2"/>
</dbReference>
<proteinExistence type="inferred from homology"/>
<evidence type="ECO:0000313" key="12">
    <source>
        <dbReference type="EMBL" id="KAF5775115.1"/>
    </source>
</evidence>
<feature type="domain" description="Disease resistance N-terminal" evidence="8">
    <location>
        <begin position="9"/>
        <end position="95"/>
    </location>
</feature>
<feature type="domain" description="R13L1/DRL21-like LRR repeat region" evidence="11">
    <location>
        <begin position="762"/>
        <end position="884"/>
    </location>
</feature>
<evidence type="ECO:0000259" key="8">
    <source>
        <dbReference type="Pfam" id="PF18052"/>
    </source>
</evidence>
<dbReference type="Gene3D" id="3.40.50.300">
    <property type="entry name" value="P-loop containing nucleotide triphosphate hydrolases"/>
    <property type="match status" value="2"/>
</dbReference>
<evidence type="ECO:0000259" key="9">
    <source>
        <dbReference type="Pfam" id="PF23247"/>
    </source>
</evidence>
<dbReference type="InterPro" id="IPR041118">
    <property type="entry name" value="Rx_N"/>
</dbReference>
<dbReference type="Pfam" id="PF23247">
    <property type="entry name" value="LRR_RPS2"/>
    <property type="match status" value="1"/>
</dbReference>
<feature type="domain" description="Disease resistance protein winged helix" evidence="10">
    <location>
        <begin position="502"/>
        <end position="571"/>
    </location>
</feature>
<keyword evidence="6" id="KW-0067">ATP-binding</keyword>
<evidence type="ECO:0000259" key="10">
    <source>
        <dbReference type="Pfam" id="PF23559"/>
    </source>
</evidence>
<dbReference type="GO" id="GO:0006952">
    <property type="term" value="P:defense response"/>
    <property type="evidence" value="ECO:0007669"/>
    <property type="project" value="UniProtKB-KW"/>
</dbReference>
<name>A0A9K3EKT5_HELAN</name>
<evidence type="ECO:0000256" key="4">
    <source>
        <dbReference type="ARBA" id="ARBA00022741"/>
    </source>
</evidence>
<dbReference type="Gene3D" id="1.20.5.4130">
    <property type="match status" value="1"/>
</dbReference>
<dbReference type="InterPro" id="IPR058922">
    <property type="entry name" value="WHD_DRP"/>
</dbReference>
<sequence length="1372" mass="155160">MDEIVLSSFLSVIFEKLASAAFETLAPYFETDYDIEKLKRSSLQIQSLLADASQKETTNQFVKRWLNDLRHLAYDVEDVLDELATDAIHRERTDQPETHTSKVRKLFPNPFSKHSSYSRTMKDKIDVITTKLQELLEEKDALGLVVIEERRSTNVNRRLQTSMVHESSIFGRRAEKEALVHKLLRDEPCGQNFSIVPIVGMGGVGKTTLARLVYGEPEVTEHFKLKAWVCVSDEFDSFGISKVIFQSKEALVHKLLRDEPCGQNFSVVPIVGMGGVGKTTLARLVYDEPEVTEHFELKAWVCVSDEFDSFGISKVIFQSVTGETTEFKDLNLLQEALRDHLREKRLLLVLDDVSSESCQDWDTLVGPFYACAPRSKIIMTIRKDQLLKKLGYGNLGRLRTLSHDDALSLLALHALGVSNFDSHLSLKPHGVGIVKKCDGLPLALKAVGRLLSTRIDEEGYWKKVLDSEIWRLSVEGEIVPALILSYHDLSAHLKQLFAYCSLFPKDCLFDKEDVVRLWMAEGFLQQSTPSDSNKECLGHEYFDELLSRSFFQHAPNNESLFVMHDLMNDLAKSVAGEFFLRLENINMEEALEKYRHMSFVCEECIAYKKFEAFKRAKSLRTFMAVSVGVVGQRDFYLSNKILVDLLPELPLLRVLCLSGSQISEVPESVGNLRHLRYLNLSRTRITQLPENVSNLYNLEMLILFGCRSLAKLTNNFLKLKNLGHLDIRDTPNLHQLPLGIGELKCLQTLSKFIIRGESGFKITKLKDLKNLCGEFSIEGVDKVHNAMEARDANFSQKRLNEFTVVWSEPSANEMRAKEVLNELRPSNDYLKQLNILSYDGLEFPKWVGDPSFQQLKHVSINGGKKCTFLPPLGQLQSLKELFIGGLDGVKVVGLELLGTSSAFLSLETLHITNMGGLEKWSTNSGVVFPLLQKLVIANCRNLVEVTLKVLPSLNVLRLYDCPNLVEVSVEALSLLNVLQIHGCDSGVVRRLVEITSVVTEFQIKDISGLDDVVWRGVIKYLGTIEKLSVENCNELRYLWESEATASKVLVNLNQLTVQSCGNLVSLGEKEERDNCRSNFLTSLKTLLILSCENIKRCSCPYSIEVLWVSFCNSITDISLPTGSEKLKSLKIDGCKKLLEREWGRQKMLENVEISGWPNQKSIIELKYLVHLTRLYIEDCENLESFPDNELPNLTSLKNLHIVNCQSMDASFPRGIWPPNLCFLTIGELKKPILEWGPQNFPTSLVKLRLYGGEDGVSSCSQLSHLLPSSLTSLTIYGFEKLESVSMGLQHLTSLQRLEFCGCPNLKKVSDLQHLTSLQHLYFIICPNMMDLPEMILPSLLSLQICLCPKLKERWSKSGSHWPLVSHIPCIYI</sequence>
<evidence type="ECO:0000256" key="2">
    <source>
        <dbReference type="ARBA" id="ARBA00022614"/>
    </source>
</evidence>
<dbReference type="PANTHER" id="PTHR36766:SF61">
    <property type="entry name" value="NB-ARC DOMAIN DISEASE RESISTANCE PROTEIN"/>
    <property type="match status" value="1"/>
</dbReference>